<dbReference type="EMBL" id="JAGVWE010000002">
    <property type="protein sequence ID" value="MBS3062591.1"/>
    <property type="molecule type" value="Genomic_DNA"/>
</dbReference>
<comment type="subcellular location">
    <subcellularLocation>
        <location evidence="1">Cell membrane</location>
        <topology evidence="1">Peripheral membrane protein</topology>
        <orientation evidence="1">Cytoplasmic side</orientation>
    </subcellularLocation>
</comment>
<dbReference type="Proteomes" id="UP000678237">
    <property type="component" value="Unassembled WGS sequence"/>
</dbReference>
<dbReference type="PANTHER" id="PTHR43134:SF1">
    <property type="entry name" value="SIGNAL RECOGNITION PARTICLE RECEPTOR SUBUNIT ALPHA"/>
    <property type="match status" value="1"/>
</dbReference>
<keyword evidence="3" id="KW-1003">Cell membrane</keyword>
<keyword evidence="9" id="KW-0675">Receptor</keyword>
<gene>
    <name evidence="11" type="primary">ftsY</name>
    <name evidence="11" type="ORF">J4203_01855</name>
</gene>
<dbReference type="GO" id="GO:0005525">
    <property type="term" value="F:GTP binding"/>
    <property type="evidence" value="ECO:0007669"/>
    <property type="project" value="UniProtKB-KW"/>
</dbReference>
<dbReference type="NCBIfam" id="TIGR00064">
    <property type="entry name" value="ftsY"/>
    <property type="match status" value="1"/>
</dbReference>
<dbReference type="GO" id="GO:0005047">
    <property type="term" value="F:signal recognition particle binding"/>
    <property type="evidence" value="ECO:0007669"/>
    <property type="project" value="TreeGrafter"/>
</dbReference>
<evidence type="ECO:0000256" key="8">
    <source>
        <dbReference type="ARBA" id="ARBA00023136"/>
    </source>
</evidence>
<dbReference type="Pfam" id="PF02881">
    <property type="entry name" value="SRP54_N"/>
    <property type="match status" value="1"/>
</dbReference>
<dbReference type="SMART" id="SM00963">
    <property type="entry name" value="SRP54_N"/>
    <property type="match status" value="1"/>
</dbReference>
<comment type="similarity">
    <text evidence="2">Belongs to the GTP-binding SRP family.</text>
</comment>
<dbReference type="SUPFAM" id="SSF52540">
    <property type="entry name" value="P-loop containing nucleoside triphosphate hydrolases"/>
    <property type="match status" value="1"/>
</dbReference>
<dbReference type="Gene3D" id="1.20.120.140">
    <property type="entry name" value="Signal recognition particle SRP54, nucleotide-binding domain"/>
    <property type="match status" value="1"/>
</dbReference>
<dbReference type="PROSITE" id="PS00300">
    <property type="entry name" value="SRP54"/>
    <property type="match status" value="1"/>
</dbReference>
<feature type="domain" description="SRP54-type proteins GTP-binding" evidence="10">
    <location>
        <begin position="330"/>
        <end position="343"/>
    </location>
</feature>
<accession>A0A8T4L6S9</accession>
<keyword evidence="6" id="KW-0378">Hydrolase</keyword>
<proteinExistence type="inferred from homology"/>
<protein>
    <submittedName>
        <fullName evidence="11">Signal recognition particle-docking protein FtsY</fullName>
    </submittedName>
</protein>
<name>A0A8T4L6S9_9ARCH</name>
<dbReference type="Pfam" id="PF00448">
    <property type="entry name" value="SRP54"/>
    <property type="match status" value="1"/>
</dbReference>
<dbReference type="GO" id="GO:0006614">
    <property type="term" value="P:SRP-dependent cotranslational protein targeting to membrane"/>
    <property type="evidence" value="ECO:0007669"/>
    <property type="project" value="InterPro"/>
</dbReference>
<dbReference type="InterPro" id="IPR000897">
    <property type="entry name" value="SRP54_GTPase_dom"/>
</dbReference>
<evidence type="ECO:0000313" key="12">
    <source>
        <dbReference type="Proteomes" id="UP000678237"/>
    </source>
</evidence>
<dbReference type="SUPFAM" id="SSF47364">
    <property type="entry name" value="Domain of the SRP/SRP receptor G-proteins"/>
    <property type="match status" value="1"/>
</dbReference>
<evidence type="ECO:0000259" key="10">
    <source>
        <dbReference type="PROSITE" id="PS00300"/>
    </source>
</evidence>
<dbReference type="InterPro" id="IPR027417">
    <property type="entry name" value="P-loop_NTPase"/>
</dbReference>
<dbReference type="GO" id="GO:0003924">
    <property type="term" value="F:GTPase activity"/>
    <property type="evidence" value="ECO:0007669"/>
    <property type="project" value="TreeGrafter"/>
</dbReference>
<dbReference type="GO" id="GO:0005886">
    <property type="term" value="C:plasma membrane"/>
    <property type="evidence" value="ECO:0007669"/>
    <property type="project" value="UniProtKB-SubCell"/>
</dbReference>
<evidence type="ECO:0000256" key="4">
    <source>
        <dbReference type="ARBA" id="ARBA00022490"/>
    </source>
</evidence>
<evidence type="ECO:0000256" key="5">
    <source>
        <dbReference type="ARBA" id="ARBA00022741"/>
    </source>
</evidence>
<evidence type="ECO:0000313" key="11">
    <source>
        <dbReference type="EMBL" id="MBS3062591.1"/>
    </source>
</evidence>
<evidence type="ECO:0000256" key="3">
    <source>
        <dbReference type="ARBA" id="ARBA00022475"/>
    </source>
</evidence>
<evidence type="ECO:0000256" key="7">
    <source>
        <dbReference type="ARBA" id="ARBA00023134"/>
    </source>
</evidence>
<dbReference type="SMART" id="SM00962">
    <property type="entry name" value="SRP54"/>
    <property type="match status" value="1"/>
</dbReference>
<dbReference type="InterPro" id="IPR004390">
    <property type="entry name" value="SR_rcpt_FtsY"/>
</dbReference>
<dbReference type="SMART" id="SM00382">
    <property type="entry name" value="AAA"/>
    <property type="match status" value="1"/>
</dbReference>
<evidence type="ECO:0000256" key="6">
    <source>
        <dbReference type="ARBA" id="ARBA00022801"/>
    </source>
</evidence>
<dbReference type="PANTHER" id="PTHR43134">
    <property type="entry name" value="SIGNAL RECOGNITION PARTICLE RECEPTOR SUBUNIT ALPHA"/>
    <property type="match status" value="1"/>
</dbReference>
<dbReference type="GO" id="GO:0005737">
    <property type="term" value="C:cytoplasm"/>
    <property type="evidence" value="ECO:0007669"/>
    <property type="project" value="UniProtKB-ARBA"/>
</dbReference>
<dbReference type="InterPro" id="IPR036225">
    <property type="entry name" value="SRP/SRP_N"/>
</dbReference>
<dbReference type="InterPro" id="IPR013822">
    <property type="entry name" value="Signal_recog_particl_SRP54_hlx"/>
</dbReference>
<dbReference type="InterPro" id="IPR042101">
    <property type="entry name" value="SRP54_N_sf"/>
</dbReference>
<comment type="caution">
    <text evidence="11">The sequence shown here is derived from an EMBL/GenBank/DDBJ whole genome shotgun (WGS) entry which is preliminary data.</text>
</comment>
<dbReference type="InterPro" id="IPR003593">
    <property type="entry name" value="AAA+_ATPase"/>
</dbReference>
<keyword evidence="4" id="KW-0963">Cytoplasm</keyword>
<keyword evidence="7" id="KW-0342">GTP-binding</keyword>
<keyword evidence="5" id="KW-0547">Nucleotide-binding</keyword>
<dbReference type="AlphaFoldDB" id="A0A8T4L6S9"/>
<reference evidence="11" key="1">
    <citation type="submission" date="2021-03" db="EMBL/GenBank/DDBJ databases">
        <authorList>
            <person name="Jaffe A."/>
        </authorList>
    </citation>
    <scope>NUCLEOTIDE SEQUENCE</scope>
    <source>
        <strain evidence="11">RIFCSPLOWO2_01_FULL_58_19</strain>
    </source>
</reference>
<organism evidence="11 12">
    <name type="scientific">Candidatus Iainarchaeum sp</name>
    <dbReference type="NCBI Taxonomy" id="3101447"/>
    <lineage>
        <taxon>Archaea</taxon>
        <taxon>Candidatus Iainarchaeota</taxon>
        <taxon>Candidatus Iainarchaeia</taxon>
        <taxon>Candidatus Iainarchaeales</taxon>
        <taxon>Candidatus Iainarchaeaceae</taxon>
        <taxon>Candidatus Iainarchaeum</taxon>
    </lineage>
</organism>
<evidence type="ECO:0000256" key="2">
    <source>
        <dbReference type="ARBA" id="ARBA00008531"/>
    </source>
</evidence>
<evidence type="ECO:0000256" key="1">
    <source>
        <dbReference type="ARBA" id="ARBA00004413"/>
    </source>
</evidence>
<evidence type="ECO:0000256" key="9">
    <source>
        <dbReference type="ARBA" id="ARBA00023170"/>
    </source>
</evidence>
<sequence>MFDLLKNKLTSFTEKLRQGLEGKVRPTAEKPVEEPNREINVLGEERKPEEKLQELRQADHRELKARVGIGKAVAGLFTGEVKIEEKDLRGFLEELELALLEADVEQETALQLVEEIQRELNGKKAKASDLNGFLRLEMKKALLKLVETKALDLLGACAKKKPFVVLLLGPNGAGKTTTIAKLTAYLQKHGKRVVWAASDTFRAASIEQLEEHAKRLGVRVVKHTYGADPAAVAFDAVKAAEAGRFDVVLIDSAGRQETNRNLMEELKKINRVVKPDLRVYVGEAYAGQALLGQATEFDRELGLDGFVLTKIDADAKGGTALSLLHRLRKPILFVGTGQRYEDLVEFKPEFIVERVIGG</sequence>
<keyword evidence="8" id="KW-0472">Membrane</keyword>
<dbReference type="Gene3D" id="3.40.50.300">
    <property type="entry name" value="P-loop containing nucleotide triphosphate hydrolases"/>
    <property type="match status" value="1"/>
</dbReference>
<reference evidence="11" key="2">
    <citation type="submission" date="2021-05" db="EMBL/GenBank/DDBJ databases">
        <title>Protein family content uncovers lineage relationships and bacterial pathway maintenance mechanisms in DPANN archaea.</title>
        <authorList>
            <person name="Castelle C.J."/>
            <person name="Meheust R."/>
            <person name="Jaffe A.L."/>
            <person name="Seitz K."/>
            <person name="Gong X."/>
            <person name="Baker B.J."/>
            <person name="Banfield J.F."/>
        </authorList>
    </citation>
    <scope>NUCLEOTIDE SEQUENCE</scope>
    <source>
        <strain evidence="11">RIFCSPLOWO2_01_FULL_58_19</strain>
    </source>
</reference>